<protein>
    <submittedName>
        <fullName evidence="1">Uncharacterized protein</fullName>
    </submittedName>
</protein>
<name>A0ACC2XC76_9TREE</name>
<dbReference type="EMBL" id="JASBWV010000018">
    <property type="protein sequence ID" value="KAJ9121248.1"/>
    <property type="molecule type" value="Genomic_DNA"/>
</dbReference>
<gene>
    <name evidence="1" type="ORF">QFC24_004924</name>
</gene>
<sequence>MARTLHSLLRKWRFAFSGVLTALLLFSFTLLSPSPLDSDTLWEAWMARYGPPSSSAPPLIEEIGLARFLNMLQEEAEAEGSSIRLEDYVVPPGFGEGTKANLYSQNFSRLVIGRGYNYIDLPVSAILSRPPSLSDPSDSNEAEQEQEGGVFNPAILKMPEGMKKGWEYIVVARGPRVVRKDIWVEQSNRWAVEHGLVAFPATFNPSTNQFHPSFSSSRPKFLPIATERNNTSCGYWMFPFGAEDPRLYWTDEGRPAMSLSMNAWDTGEDGRCRSVGWVDDLRDVWEELRDAMSGVDERLAKPWPKAEMEEPEVAVRELWHDQAMANM</sequence>
<comment type="caution">
    <text evidence="1">The sequence shown here is derived from an EMBL/GenBank/DDBJ whole genome shotgun (WGS) entry which is preliminary data.</text>
</comment>
<evidence type="ECO:0000313" key="1">
    <source>
        <dbReference type="EMBL" id="KAJ9121248.1"/>
    </source>
</evidence>
<proteinExistence type="predicted"/>
<reference evidence="1" key="1">
    <citation type="submission" date="2023-04" db="EMBL/GenBank/DDBJ databases">
        <title>Draft Genome sequencing of Naganishia species isolated from polar environments using Oxford Nanopore Technology.</title>
        <authorList>
            <person name="Leo P."/>
            <person name="Venkateswaran K."/>
        </authorList>
    </citation>
    <scope>NUCLEOTIDE SEQUENCE</scope>
    <source>
        <strain evidence="1">DBVPG 5303</strain>
    </source>
</reference>
<dbReference type="Proteomes" id="UP001234202">
    <property type="component" value="Unassembled WGS sequence"/>
</dbReference>
<evidence type="ECO:0000313" key="2">
    <source>
        <dbReference type="Proteomes" id="UP001234202"/>
    </source>
</evidence>
<accession>A0ACC2XC76</accession>
<organism evidence="1 2">
    <name type="scientific">Naganishia onofrii</name>
    <dbReference type="NCBI Taxonomy" id="1851511"/>
    <lineage>
        <taxon>Eukaryota</taxon>
        <taxon>Fungi</taxon>
        <taxon>Dikarya</taxon>
        <taxon>Basidiomycota</taxon>
        <taxon>Agaricomycotina</taxon>
        <taxon>Tremellomycetes</taxon>
        <taxon>Filobasidiales</taxon>
        <taxon>Filobasidiaceae</taxon>
        <taxon>Naganishia</taxon>
    </lineage>
</organism>
<keyword evidence="2" id="KW-1185">Reference proteome</keyword>